<organism evidence="1 2">
    <name type="scientific">Catenaria anguillulae PL171</name>
    <dbReference type="NCBI Taxonomy" id="765915"/>
    <lineage>
        <taxon>Eukaryota</taxon>
        <taxon>Fungi</taxon>
        <taxon>Fungi incertae sedis</taxon>
        <taxon>Blastocladiomycota</taxon>
        <taxon>Blastocladiomycetes</taxon>
        <taxon>Blastocladiales</taxon>
        <taxon>Catenariaceae</taxon>
        <taxon>Catenaria</taxon>
    </lineage>
</organism>
<evidence type="ECO:0000313" key="1">
    <source>
        <dbReference type="EMBL" id="ORZ39091.1"/>
    </source>
</evidence>
<dbReference type="EMBL" id="MCFL01000006">
    <property type="protein sequence ID" value="ORZ39091.1"/>
    <property type="molecule type" value="Genomic_DNA"/>
</dbReference>
<dbReference type="OrthoDB" id="20872at2759"/>
<proteinExistence type="predicted"/>
<accession>A0A1Y2HZD9</accession>
<keyword evidence="2" id="KW-1185">Reference proteome</keyword>
<dbReference type="AlphaFoldDB" id="A0A1Y2HZD9"/>
<comment type="caution">
    <text evidence="1">The sequence shown here is derived from an EMBL/GenBank/DDBJ whole genome shotgun (WGS) entry which is preliminary data.</text>
</comment>
<gene>
    <name evidence="1" type="ORF">BCR44DRAFT_1427177</name>
</gene>
<evidence type="ECO:0000313" key="2">
    <source>
        <dbReference type="Proteomes" id="UP000193411"/>
    </source>
</evidence>
<reference evidence="1 2" key="1">
    <citation type="submission" date="2016-07" db="EMBL/GenBank/DDBJ databases">
        <title>Pervasive Adenine N6-methylation of Active Genes in Fungi.</title>
        <authorList>
            <consortium name="DOE Joint Genome Institute"/>
            <person name="Mondo S.J."/>
            <person name="Dannebaum R.O."/>
            <person name="Kuo R.C."/>
            <person name="Labutti K."/>
            <person name="Haridas S."/>
            <person name="Kuo A."/>
            <person name="Salamov A."/>
            <person name="Ahrendt S.R."/>
            <person name="Lipzen A."/>
            <person name="Sullivan W."/>
            <person name="Andreopoulos W.B."/>
            <person name="Clum A."/>
            <person name="Lindquist E."/>
            <person name="Daum C."/>
            <person name="Ramamoorthy G.K."/>
            <person name="Gryganskyi A."/>
            <person name="Culley D."/>
            <person name="Magnuson J.K."/>
            <person name="James T.Y."/>
            <person name="O'Malley M.A."/>
            <person name="Stajich J.E."/>
            <person name="Spatafora J.W."/>
            <person name="Visel A."/>
            <person name="Grigoriev I.V."/>
        </authorList>
    </citation>
    <scope>NUCLEOTIDE SEQUENCE [LARGE SCALE GENOMIC DNA]</scope>
    <source>
        <strain evidence="1 2">PL171</strain>
    </source>
</reference>
<feature type="non-terminal residue" evidence="1">
    <location>
        <position position="76"/>
    </location>
</feature>
<dbReference type="InterPro" id="IPR036770">
    <property type="entry name" value="Ankyrin_rpt-contain_sf"/>
</dbReference>
<dbReference type="Proteomes" id="UP000193411">
    <property type="component" value="Unassembled WGS sequence"/>
</dbReference>
<dbReference type="SUPFAM" id="SSF48403">
    <property type="entry name" value="Ankyrin repeat"/>
    <property type="match status" value="1"/>
</dbReference>
<protein>
    <submittedName>
        <fullName evidence="1">Uncharacterized protein</fullName>
    </submittedName>
</protein>
<dbReference type="Gene3D" id="1.25.40.20">
    <property type="entry name" value="Ankyrin repeat-containing domain"/>
    <property type="match status" value="1"/>
</dbReference>
<sequence length="76" mass="8364">MVTLLLEEGRADPNVRAFSGATPLAHALLSRQGDLVAILLKHRADPSIPFMNEQSKEIRPIELLGHMAYAQGKDKD</sequence>
<name>A0A1Y2HZD9_9FUNG</name>